<dbReference type="EMBL" id="GBRH01232007">
    <property type="protein sequence ID" value="JAD65888.1"/>
    <property type="molecule type" value="Transcribed_RNA"/>
</dbReference>
<evidence type="ECO:0000313" key="1">
    <source>
        <dbReference type="EMBL" id="JAD65888.1"/>
    </source>
</evidence>
<reference evidence="1" key="1">
    <citation type="submission" date="2014-09" db="EMBL/GenBank/DDBJ databases">
        <authorList>
            <person name="Magalhaes I.L.F."/>
            <person name="Oliveira U."/>
            <person name="Santos F.R."/>
            <person name="Vidigal T.H.D.A."/>
            <person name="Brescovit A.D."/>
            <person name="Santos A.J."/>
        </authorList>
    </citation>
    <scope>NUCLEOTIDE SEQUENCE</scope>
    <source>
        <tissue evidence="1">Shoot tissue taken approximately 20 cm above the soil surface</tissue>
    </source>
</reference>
<reference evidence="1" key="2">
    <citation type="journal article" date="2015" name="Data Brief">
        <title>Shoot transcriptome of the giant reed, Arundo donax.</title>
        <authorList>
            <person name="Barrero R.A."/>
            <person name="Guerrero F.D."/>
            <person name="Moolhuijzen P."/>
            <person name="Goolsby J.A."/>
            <person name="Tidwell J."/>
            <person name="Bellgard S.E."/>
            <person name="Bellgard M.I."/>
        </authorList>
    </citation>
    <scope>NUCLEOTIDE SEQUENCE</scope>
    <source>
        <tissue evidence="1">Shoot tissue taken approximately 20 cm above the soil surface</tissue>
    </source>
</reference>
<name>A0A0A9BUK6_ARUDO</name>
<accession>A0A0A9BUK6</accession>
<protein>
    <submittedName>
        <fullName evidence="1">Uncharacterized protein</fullName>
    </submittedName>
</protein>
<dbReference type="AlphaFoldDB" id="A0A0A9BUK6"/>
<proteinExistence type="predicted"/>
<organism evidence="1">
    <name type="scientific">Arundo donax</name>
    <name type="common">Giant reed</name>
    <name type="synonym">Donax arundinaceus</name>
    <dbReference type="NCBI Taxonomy" id="35708"/>
    <lineage>
        <taxon>Eukaryota</taxon>
        <taxon>Viridiplantae</taxon>
        <taxon>Streptophyta</taxon>
        <taxon>Embryophyta</taxon>
        <taxon>Tracheophyta</taxon>
        <taxon>Spermatophyta</taxon>
        <taxon>Magnoliopsida</taxon>
        <taxon>Liliopsida</taxon>
        <taxon>Poales</taxon>
        <taxon>Poaceae</taxon>
        <taxon>PACMAD clade</taxon>
        <taxon>Arundinoideae</taxon>
        <taxon>Arundineae</taxon>
        <taxon>Arundo</taxon>
    </lineage>
</organism>
<sequence length="29" mass="3194">MRHPLSTQTSGVSQEVCEVGFASEREESL</sequence>